<evidence type="ECO:0000313" key="6">
    <source>
        <dbReference type="Proteomes" id="UP000184476"/>
    </source>
</evidence>
<reference evidence="5 6" key="1">
    <citation type="submission" date="2016-11" db="EMBL/GenBank/DDBJ databases">
        <authorList>
            <person name="Jaros S."/>
            <person name="Januszkiewicz K."/>
            <person name="Wedrychowicz H."/>
        </authorList>
    </citation>
    <scope>NUCLEOTIDE SEQUENCE [LARGE SCALE GENOMIC DNA]</scope>
    <source>
        <strain evidence="5 6">DSM 44666</strain>
    </source>
</reference>
<dbReference type="Pfam" id="PF22813">
    <property type="entry name" value="TcaA_2nd"/>
    <property type="match status" value="1"/>
</dbReference>
<keyword evidence="1" id="KW-1133">Transmembrane helix</keyword>
<accession>A0A1M5AK48</accession>
<evidence type="ECO:0000259" key="3">
    <source>
        <dbReference type="Pfam" id="PF22820"/>
    </source>
</evidence>
<protein>
    <submittedName>
        <fullName evidence="5">Uncharacterized protein</fullName>
    </submittedName>
</protein>
<feature type="domain" description="YvbJ-like NTF2-like" evidence="4">
    <location>
        <begin position="338"/>
        <end position="461"/>
    </location>
</feature>
<dbReference type="OrthoDB" id="1682769at2"/>
<keyword evidence="6" id="KW-1185">Reference proteome</keyword>
<evidence type="ECO:0000313" key="5">
    <source>
        <dbReference type="EMBL" id="SHF30497.1"/>
    </source>
</evidence>
<feature type="transmembrane region" description="Helical" evidence="1">
    <location>
        <begin position="49"/>
        <end position="70"/>
    </location>
</feature>
<gene>
    <name evidence="5" type="ORF">SAMN05444392_11449</name>
</gene>
<keyword evidence="1" id="KW-0812">Transmembrane</keyword>
<dbReference type="GO" id="GO:0005886">
    <property type="term" value="C:plasma membrane"/>
    <property type="evidence" value="ECO:0007669"/>
    <property type="project" value="UniProtKB-SubCell"/>
</dbReference>
<evidence type="ECO:0000259" key="4">
    <source>
        <dbReference type="Pfam" id="PF25155"/>
    </source>
</evidence>
<dbReference type="EMBL" id="FQVL01000014">
    <property type="protein sequence ID" value="SHF30497.1"/>
    <property type="molecule type" value="Genomic_DNA"/>
</dbReference>
<name>A0A1M5AK48_9BACL</name>
<organism evidence="5 6">
    <name type="scientific">Seinonella peptonophila</name>
    <dbReference type="NCBI Taxonomy" id="112248"/>
    <lineage>
        <taxon>Bacteria</taxon>
        <taxon>Bacillati</taxon>
        <taxon>Bacillota</taxon>
        <taxon>Bacilli</taxon>
        <taxon>Bacillales</taxon>
        <taxon>Thermoactinomycetaceae</taxon>
        <taxon>Seinonella</taxon>
    </lineage>
</organism>
<dbReference type="InterPro" id="IPR054529">
    <property type="entry name" value="TcaA_2nd"/>
</dbReference>
<dbReference type="STRING" id="112248.SAMN05444392_11449"/>
<proteinExistence type="predicted"/>
<dbReference type="PANTHER" id="PTHR40038">
    <property type="entry name" value="MEMBRANE-ASSOCIATED PROTEIN TCAA"/>
    <property type="match status" value="1"/>
</dbReference>
<evidence type="ECO:0000259" key="2">
    <source>
        <dbReference type="Pfam" id="PF22813"/>
    </source>
</evidence>
<feature type="domain" description="TcaA second" evidence="2">
    <location>
        <begin position="77"/>
        <end position="174"/>
    </location>
</feature>
<sequence length="481" mass="55274">MSEEKKQDKRSRLQRFLEWLERAANRMRKMWQHPFTKQMKNWISQHKKAVLTTTTIILTIFIGLYTISILKVDSDEAITQFTQALEQEDVSGLQKLIEPDQARFKFNQKQAKDLIKFSQQDEDFFYGSDGILALLRKEQGLDEKSVTADAVSKHPSSFFYLKKKEGFLWDTYCIGVKTGYIEVTTNLPGVQVWINHQPVKIVRNKGKSGPFLPGIYQIKGSKKFPYTTVTTEREVNLFQAENRIAKETLALSIGTIRVYSGMPDTEIVINGKKTGQTVGNTIVDFGPVTDDGSLRIDGERSFPWGVLKSTPIPIKPNVWKFDLTPNPFSSPELKKPMLDLINRYAKERVKAKLTSSTKPYTSIHSKLKEKYEGEFRDQKQFQSGDRYQGVAVKTIVNPLKATATIENDGQVKVKIPVQFHFRERVYGNFDHGDEPLEDVVEDAYVWVVYDEQSKEWLITDLNSILFSDDLFRDSHNLITNF</sequence>
<dbReference type="Pfam" id="PF22820">
    <property type="entry name" value="TcaA_3rd_4th"/>
    <property type="match status" value="1"/>
</dbReference>
<evidence type="ECO:0000256" key="1">
    <source>
        <dbReference type="SAM" id="Phobius"/>
    </source>
</evidence>
<dbReference type="Proteomes" id="UP000184476">
    <property type="component" value="Unassembled WGS sequence"/>
</dbReference>
<keyword evidence="1" id="KW-0472">Membrane</keyword>
<dbReference type="AlphaFoldDB" id="A0A1M5AK48"/>
<dbReference type="PANTHER" id="PTHR40038:SF1">
    <property type="entry name" value="MEMBRANE-ASSOCIATED PROTEIN TCAA"/>
    <property type="match status" value="1"/>
</dbReference>
<dbReference type="InterPro" id="IPR056902">
    <property type="entry name" value="NTF2_YvbJ"/>
</dbReference>
<dbReference type="Pfam" id="PF25155">
    <property type="entry name" value="NTF2_YvbJ"/>
    <property type="match status" value="1"/>
</dbReference>
<dbReference type="RefSeq" id="WP_073157219.1">
    <property type="nucleotide sequence ID" value="NZ_FQVL01000014.1"/>
</dbReference>
<dbReference type="InterPro" id="IPR054530">
    <property type="entry name" value="TcaA_4th"/>
</dbReference>
<feature type="domain" description="TcaA 4th" evidence="3">
    <location>
        <begin position="254"/>
        <end position="317"/>
    </location>
</feature>